<organism evidence="1 2">
    <name type="scientific">Remersonia thermophila</name>
    <dbReference type="NCBI Taxonomy" id="72144"/>
    <lineage>
        <taxon>Eukaryota</taxon>
        <taxon>Fungi</taxon>
        <taxon>Dikarya</taxon>
        <taxon>Ascomycota</taxon>
        <taxon>Pezizomycotina</taxon>
        <taxon>Sordariomycetes</taxon>
        <taxon>Sordariomycetidae</taxon>
        <taxon>Sordariales</taxon>
        <taxon>Sordariales incertae sedis</taxon>
        <taxon>Remersonia</taxon>
    </lineage>
</organism>
<evidence type="ECO:0000313" key="2">
    <source>
        <dbReference type="Proteomes" id="UP001600064"/>
    </source>
</evidence>
<dbReference type="Proteomes" id="UP001600064">
    <property type="component" value="Unassembled WGS sequence"/>
</dbReference>
<name>A0ABR4DID4_9PEZI</name>
<protein>
    <submittedName>
        <fullName evidence="1">Uncharacterized protein</fullName>
    </submittedName>
</protein>
<reference evidence="1 2" key="1">
    <citation type="journal article" date="2024" name="Commun. Biol.">
        <title>Comparative genomic analysis of thermophilic fungi reveals convergent evolutionary adaptations and gene losses.</title>
        <authorList>
            <person name="Steindorff A.S."/>
            <person name="Aguilar-Pontes M.V."/>
            <person name="Robinson A.J."/>
            <person name="Andreopoulos B."/>
            <person name="LaButti K."/>
            <person name="Kuo A."/>
            <person name="Mondo S."/>
            <person name="Riley R."/>
            <person name="Otillar R."/>
            <person name="Haridas S."/>
            <person name="Lipzen A."/>
            <person name="Grimwood J."/>
            <person name="Schmutz J."/>
            <person name="Clum A."/>
            <person name="Reid I.D."/>
            <person name="Moisan M.C."/>
            <person name="Butler G."/>
            <person name="Nguyen T.T.M."/>
            <person name="Dewar K."/>
            <person name="Conant G."/>
            <person name="Drula E."/>
            <person name="Henrissat B."/>
            <person name="Hansel C."/>
            <person name="Singer S."/>
            <person name="Hutchinson M.I."/>
            <person name="de Vries R.P."/>
            <person name="Natvig D.O."/>
            <person name="Powell A.J."/>
            <person name="Tsang A."/>
            <person name="Grigoriev I.V."/>
        </authorList>
    </citation>
    <scope>NUCLEOTIDE SEQUENCE [LARGE SCALE GENOMIC DNA]</scope>
    <source>
        <strain evidence="1 2">ATCC 22073</strain>
    </source>
</reference>
<proteinExistence type="predicted"/>
<sequence length="75" mass="9040">MCNYFQREYSCSHIRHIVSHWCREYATTHKRCPPEVTQYEYHPDLCGDCKRKNEPPVPWEHLIRRPKKRSGLAVA</sequence>
<dbReference type="RefSeq" id="XP_070868018.1">
    <property type="nucleotide sequence ID" value="XM_071007641.1"/>
</dbReference>
<accession>A0ABR4DID4</accession>
<comment type="caution">
    <text evidence="1">The sequence shown here is derived from an EMBL/GenBank/DDBJ whole genome shotgun (WGS) entry which is preliminary data.</text>
</comment>
<evidence type="ECO:0000313" key="1">
    <source>
        <dbReference type="EMBL" id="KAL2269294.1"/>
    </source>
</evidence>
<dbReference type="EMBL" id="JAZGUE010000002">
    <property type="protein sequence ID" value="KAL2269294.1"/>
    <property type="molecule type" value="Genomic_DNA"/>
</dbReference>
<dbReference type="GeneID" id="98122285"/>
<gene>
    <name evidence="1" type="ORF">VTJ83DRAFT_1478</name>
</gene>
<keyword evidence="2" id="KW-1185">Reference proteome</keyword>